<protein>
    <recommendedName>
        <fullName evidence="3">Roadblock/LAMTOR2 domain-containing protein</fullName>
    </recommendedName>
</protein>
<sequence>MDYSDLCQKVDFLGQNLVCVIVVKKGKLVASKVKPGLEALNEKRFADMFTQVQIMVGVAQTAEDILGGMEHVKVRYGNGLDVYLFPLETPSEKTILVVAVMRPYNTDDLLEKIVNVIRT</sequence>
<dbReference type="KEGG" id="nga:Ngar_c07830"/>
<dbReference type="Proteomes" id="UP000008037">
    <property type="component" value="Chromosome"/>
</dbReference>
<name>K0IDJ0_NITGG</name>
<evidence type="ECO:0008006" key="3">
    <source>
        <dbReference type="Google" id="ProtNLM"/>
    </source>
</evidence>
<dbReference type="EMBL" id="CP002408">
    <property type="protein sequence ID" value="AFU57725.1"/>
    <property type="molecule type" value="Genomic_DNA"/>
</dbReference>
<dbReference type="AlphaFoldDB" id="K0IDJ0"/>
<dbReference type="InParanoid" id="K0IDJ0"/>
<dbReference type="GeneID" id="13795178"/>
<accession>K0IDJ0</accession>
<evidence type="ECO:0000313" key="2">
    <source>
        <dbReference type="Proteomes" id="UP000008037"/>
    </source>
</evidence>
<dbReference type="HOGENOM" id="CLU_157016_0_0_2"/>
<evidence type="ECO:0000313" key="1">
    <source>
        <dbReference type="EMBL" id="AFU57725.1"/>
    </source>
</evidence>
<organism evidence="1 2">
    <name type="scientific">Nitrososphaera gargensis (strain Ga9.2)</name>
    <dbReference type="NCBI Taxonomy" id="1237085"/>
    <lineage>
        <taxon>Archaea</taxon>
        <taxon>Nitrososphaerota</taxon>
        <taxon>Nitrososphaeria</taxon>
        <taxon>Nitrososphaerales</taxon>
        <taxon>Nitrososphaeraceae</taxon>
        <taxon>Nitrososphaera</taxon>
    </lineage>
</organism>
<keyword evidence="2" id="KW-1185">Reference proteome</keyword>
<dbReference type="RefSeq" id="WP_015018270.1">
    <property type="nucleotide sequence ID" value="NC_018719.1"/>
</dbReference>
<reference evidence="1 2" key="1">
    <citation type="journal article" date="2012" name="Environ. Microbiol.">
        <title>The genome of the ammonia-oxidizing Candidatus Nitrososphaera gargensis: insights into metabolic versatility and environmental adaptations.</title>
        <authorList>
            <person name="Spang A."/>
            <person name="Poehlein A."/>
            <person name="Offre P."/>
            <person name="Zumbragel S."/>
            <person name="Haider S."/>
            <person name="Rychlik N."/>
            <person name="Nowka B."/>
            <person name="Schmeisser C."/>
            <person name="Lebedeva E.V."/>
            <person name="Rattei T."/>
            <person name="Bohm C."/>
            <person name="Schmid M."/>
            <person name="Galushko A."/>
            <person name="Hatzenpichler R."/>
            <person name="Weinmaier T."/>
            <person name="Daniel R."/>
            <person name="Schleper C."/>
            <person name="Spieck E."/>
            <person name="Streit W."/>
            <person name="Wagner M."/>
        </authorList>
    </citation>
    <scope>NUCLEOTIDE SEQUENCE [LARGE SCALE GENOMIC DNA]</scope>
    <source>
        <strain evidence="2">Ga9.2</strain>
    </source>
</reference>
<dbReference type="BioCyc" id="CNIT1237085:G1324-781-MONOMER"/>
<gene>
    <name evidence="1" type="ordered locus">Ngar_c07830</name>
</gene>
<proteinExistence type="predicted"/>